<evidence type="ECO:0000313" key="2">
    <source>
        <dbReference type="Proteomes" id="UP000319143"/>
    </source>
</evidence>
<dbReference type="OrthoDB" id="2502471at2"/>
<keyword evidence="2" id="KW-1185">Reference proteome</keyword>
<name>A0A5C6DDN7_9BACT</name>
<organism evidence="1 2">
    <name type="scientific">Novipirellula artificiosorum</name>
    <dbReference type="NCBI Taxonomy" id="2528016"/>
    <lineage>
        <taxon>Bacteria</taxon>
        <taxon>Pseudomonadati</taxon>
        <taxon>Planctomycetota</taxon>
        <taxon>Planctomycetia</taxon>
        <taxon>Pirellulales</taxon>
        <taxon>Pirellulaceae</taxon>
        <taxon>Novipirellula</taxon>
    </lineage>
</organism>
<dbReference type="AlphaFoldDB" id="A0A5C6DDN7"/>
<comment type="caution">
    <text evidence="1">The sequence shown here is derived from an EMBL/GenBank/DDBJ whole genome shotgun (WGS) entry which is preliminary data.</text>
</comment>
<proteinExistence type="predicted"/>
<accession>A0A5C6DDN7</accession>
<dbReference type="Proteomes" id="UP000319143">
    <property type="component" value="Unassembled WGS sequence"/>
</dbReference>
<evidence type="ECO:0000313" key="1">
    <source>
        <dbReference type="EMBL" id="TWU33029.1"/>
    </source>
</evidence>
<sequence>MNSNVFSKIEVGRLPKTGLTRTGEKDTVFVNRKWIRGYRNRWRFPLQVLAVVLLVGCFHVTPSHAQINLGTPWPATDALGRTLPSDSEVPSPRGDRFVGIFYFLTAGRDIHLLPNDLAKILPQDPDLLSKPDSPLWGPRGPYYWGEPIYGYYNARDPWVIRRHATLLADAGVDTVIFDTTNRLTYPDVYMQICKVWSQMLRDGEQVPRLCFMVNTKAGQTADELYHDLYEPRRYPELWFHWQGKPLLICDPELASEDVKQFFTLRKAHWPFTMEDTHNAWHWEATYPQPYSYDESPDRPEQVNVSVAQNLDVTSGKPVNMSQKMARGRSFHDGQQNIGPDSVNRGANFNEQWRRAYQLDPPFVMVTGWNEWTAGKYSRPGVPVVFVDQFDQEFSRDIEPVTGLHGDNYYYQLVAGIRRYKGLPALPKASSPKTIQLDAGFDQWQGVSPEFTDHVFDTGHRDFGKGEVHYTNTSGRNDFVTMKVSRDSENLYFYAKSRLPLTARSDPNWMWLMIDMDRDRNTGWEGYDFLLNRTIDGDQSWLEKHLDGWQWQKVSQVEIRVEDNELMLAVPRESLGLSANGAIEFDFKWWDNPQSPGEIMDTYSSGDTAPDARFNFRYSAAKF</sequence>
<reference evidence="1 2" key="1">
    <citation type="submission" date="2019-02" db="EMBL/GenBank/DDBJ databases">
        <title>Deep-cultivation of Planctomycetes and their phenomic and genomic characterization uncovers novel biology.</title>
        <authorList>
            <person name="Wiegand S."/>
            <person name="Jogler M."/>
            <person name="Boedeker C."/>
            <person name="Pinto D."/>
            <person name="Vollmers J."/>
            <person name="Rivas-Marin E."/>
            <person name="Kohn T."/>
            <person name="Peeters S.H."/>
            <person name="Heuer A."/>
            <person name="Rast P."/>
            <person name="Oberbeckmann S."/>
            <person name="Bunk B."/>
            <person name="Jeske O."/>
            <person name="Meyerdierks A."/>
            <person name="Storesund J.E."/>
            <person name="Kallscheuer N."/>
            <person name="Luecker S."/>
            <person name="Lage O.M."/>
            <person name="Pohl T."/>
            <person name="Merkel B.J."/>
            <person name="Hornburger P."/>
            <person name="Mueller R.-W."/>
            <person name="Bruemmer F."/>
            <person name="Labrenz M."/>
            <person name="Spormann A.M."/>
            <person name="Op Den Camp H."/>
            <person name="Overmann J."/>
            <person name="Amann R."/>
            <person name="Jetten M.S.M."/>
            <person name="Mascher T."/>
            <person name="Medema M.H."/>
            <person name="Devos D.P."/>
            <person name="Kaster A.-K."/>
            <person name="Ovreas L."/>
            <person name="Rohde M."/>
            <person name="Galperin M.Y."/>
            <person name="Jogler C."/>
        </authorList>
    </citation>
    <scope>NUCLEOTIDE SEQUENCE [LARGE SCALE GENOMIC DNA]</scope>
    <source>
        <strain evidence="1 2">Poly41</strain>
    </source>
</reference>
<dbReference type="SUPFAM" id="SSF49344">
    <property type="entry name" value="CBD9-like"/>
    <property type="match status" value="1"/>
</dbReference>
<dbReference type="Gene3D" id="3.20.20.80">
    <property type="entry name" value="Glycosidases"/>
    <property type="match status" value="1"/>
</dbReference>
<protein>
    <submittedName>
        <fullName evidence="1">Uncharacterized protein</fullName>
    </submittedName>
</protein>
<gene>
    <name evidence="1" type="ORF">Poly41_54080</name>
</gene>
<dbReference type="RefSeq" id="WP_146530193.1">
    <property type="nucleotide sequence ID" value="NZ_SJPV01000011.1"/>
</dbReference>
<dbReference type="EMBL" id="SJPV01000011">
    <property type="protein sequence ID" value="TWU33029.1"/>
    <property type="molecule type" value="Genomic_DNA"/>
</dbReference>